<name>A0A5C6CPW4_9BACT</name>
<evidence type="ECO:0000259" key="2">
    <source>
        <dbReference type="PROSITE" id="PS51832"/>
    </source>
</evidence>
<dbReference type="RefSeq" id="WP_146451241.1">
    <property type="nucleotide sequence ID" value="NZ_SJPS01000004.1"/>
</dbReference>
<dbReference type="InterPro" id="IPR052020">
    <property type="entry name" value="Cyclic_di-GMP/3'3'-cGAMP_PDE"/>
</dbReference>
<dbReference type="Proteomes" id="UP000318437">
    <property type="component" value="Unassembled WGS sequence"/>
</dbReference>
<dbReference type="PANTHER" id="PTHR45228:SF5">
    <property type="entry name" value="CYCLIC DI-GMP PHOSPHODIESTERASE VC_1348-RELATED"/>
    <property type="match status" value="1"/>
</dbReference>
<comment type="caution">
    <text evidence="3">The sequence shown here is derived from an EMBL/GenBank/DDBJ whole genome shotgun (WGS) entry which is preliminary data.</text>
</comment>
<evidence type="ECO:0000313" key="4">
    <source>
        <dbReference type="Proteomes" id="UP000318437"/>
    </source>
</evidence>
<dbReference type="CDD" id="cd00077">
    <property type="entry name" value="HDc"/>
    <property type="match status" value="1"/>
</dbReference>
<gene>
    <name evidence="3" type="primary">rpfG_2</name>
    <name evidence="3" type="ORF">Pla144_28560</name>
</gene>
<dbReference type="PROSITE" id="PS51832">
    <property type="entry name" value="HD_GYP"/>
    <property type="match status" value="1"/>
</dbReference>
<evidence type="ECO:0000256" key="1">
    <source>
        <dbReference type="SAM" id="Phobius"/>
    </source>
</evidence>
<dbReference type="Gene3D" id="1.10.3210.10">
    <property type="entry name" value="Hypothetical protein af1432"/>
    <property type="match status" value="1"/>
</dbReference>
<dbReference type="EMBL" id="SJPS01000004">
    <property type="protein sequence ID" value="TWU25647.1"/>
    <property type="molecule type" value="Genomic_DNA"/>
</dbReference>
<dbReference type="EC" id="3.1.4.52" evidence="3"/>
<accession>A0A5C6CPW4</accession>
<dbReference type="InterPro" id="IPR037522">
    <property type="entry name" value="HD_GYP_dom"/>
</dbReference>
<dbReference type="AlphaFoldDB" id="A0A5C6CPW4"/>
<sequence length="476" mass="52807">MTLHPIRIRYFLLALLVSAQAGCLLFGVAWVTGWLWESYDHIVHDYVSAAGQLQAHELALEVRELHVTTAEPGTEDWQKLQILCENANISHDGILCFMRRDNGAMLCHPDLKNDPGLLRLFPGKCLLMNDGTNGPIIHLAHEAEFQRVPIVNGKVDLEGKIYTFTGLSLPSINAILGVYHSDIAIASFVAATVRPVMQIGYILAAFVVGATAMIAAFLLKRYEAGLDAVNKRIETQVAERTQSLICTRNALTFGLARLAEFRNYDTNKHLERIRSYVLILASEMSRTNHRITPSFVADVATASLLHDIGKVGIPDAILLKPDRITPSEREAIEMHAALGKECLASIRKQFANDDFLKVAEQIAATHHEHWDGSGYPQGLQGKAIPLEGRIVAVADVYDALKTDQPYKEALTHESAREWIVTSYAQQFDPAVVEAFVAREEDFRRISLGKRDTQPWKKAKTDTLTCTFDSAALAGTR</sequence>
<dbReference type="Pfam" id="PF13487">
    <property type="entry name" value="HD_5"/>
    <property type="match status" value="1"/>
</dbReference>
<keyword evidence="4" id="KW-1185">Reference proteome</keyword>
<organism evidence="3 4">
    <name type="scientific">Bythopirellula polymerisocia</name>
    <dbReference type="NCBI Taxonomy" id="2528003"/>
    <lineage>
        <taxon>Bacteria</taxon>
        <taxon>Pseudomonadati</taxon>
        <taxon>Planctomycetota</taxon>
        <taxon>Planctomycetia</taxon>
        <taxon>Pirellulales</taxon>
        <taxon>Lacipirellulaceae</taxon>
        <taxon>Bythopirellula</taxon>
    </lineage>
</organism>
<keyword evidence="3" id="KW-0378">Hydrolase</keyword>
<proteinExistence type="predicted"/>
<dbReference type="PANTHER" id="PTHR45228">
    <property type="entry name" value="CYCLIC DI-GMP PHOSPHODIESTERASE TM_0186-RELATED"/>
    <property type="match status" value="1"/>
</dbReference>
<feature type="transmembrane region" description="Helical" evidence="1">
    <location>
        <begin position="199"/>
        <end position="219"/>
    </location>
</feature>
<evidence type="ECO:0000313" key="3">
    <source>
        <dbReference type="EMBL" id="TWU25647.1"/>
    </source>
</evidence>
<dbReference type="OrthoDB" id="9804747at2"/>
<dbReference type="SUPFAM" id="SSF109604">
    <property type="entry name" value="HD-domain/PDEase-like"/>
    <property type="match status" value="1"/>
</dbReference>
<protein>
    <submittedName>
        <fullName evidence="3">Cyclic di-GMP phosphodiesterase response regulator RpfG</fullName>
        <ecNumber evidence="3">3.1.4.52</ecNumber>
    </submittedName>
</protein>
<reference evidence="3 4" key="1">
    <citation type="submission" date="2019-02" db="EMBL/GenBank/DDBJ databases">
        <title>Deep-cultivation of Planctomycetes and their phenomic and genomic characterization uncovers novel biology.</title>
        <authorList>
            <person name="Wiegand S."/>
            <person name="Jogler M."/>
            <person name="Boedeker C."/>
            <person name="Pinto D."/>
            <person name="Vollmers J."/>
            <person name="Rivas-Marin E."/>
            <person name="Kohn T."/>
            <person name="Peeters S.H."/>
            <person name="Heuer A."/>
            <person name="Rast P."/>
            <person name="Oberbeckmann S."/>
            <person name="Bunk B."/>
            <person name="Jeske O."/>
            <person name="Meyerdierks A."/>
            <person name="Storesund J.E."/>
            <person name="Kallscheuer N."/>
            <person name="Luecker S."/>
            <person name="Lage O.M."/>
            <person name="Pohl T."/>
            <person name="Merkel B.J."/>
            <person name="Hornburger P."/>
            <person name="Mueller R.-W."/>
            <person name="Bruemmer F."/>
            <person name="Labrenz M."/>
            <person name="Spormann A.M."/>
            <person name="Op Den Camp H."/>
            <person name="Overmann J."/>
            <person name="Amann R."/>
            <person name="Jetten M.S.M."/>
            <person name="Mascher T."/>
            <person name="Medema M.H."/>
            <person name="Devos D.P."/>
            <person name="Kaster A.-K."/>
            <person name="Ovreas L."/>
            <person name="Rohde M."/>
            <person name="Galperin M.Y."/>
            <person name="Jogler C."/>
        </authorList>
    </citation>
    <scope>NUCLEOTIDE SEQUENCE [LARGE SCALE GENOMIC DNA]</scope>
    <source>
        <strain evidence="3 4">Pla144</strain>
    </source>
</reference>
<keyword evidence="1" id="KW-1133">Transmembrane helix</keyword>
<keyword evidence="1" id="KW-0812">Transmembrane</keyword>
<dbReference type="GO" id="GO:0071111">
    <property type="term" value="F:cyclic-guanylate-specific phosphodiesterase activity"/>
    <property type="evidence" value="ECO:0007669"/>
    <property type="project" value="UniProtKB-EC"/>
</dbReference>
<feature type="domain" description="HD-GYP" evidence="2">
    <location>
        <begin position="244"/>
        <end position="451"/>
    </location>
</feature>
<feature type="transmembrane region" description="Helical" evidence="1">
    <location>
        <begin position="12"/>
        <end position="36"/>
    </location>
</feature>
<keyword evidence="1" id="KW-0472">Membrane</keyword>
<dbReference type="SMART" id="SM00471">
    <property type="entry name" value="HDc"/>
    <property type="match status" value="1"/>
</dbReference>
<dbReference type="InterPro" id="IPR003607">
    <property type="entry name" value="HD/PDEase_dom"/>
</dbReference>